<proteinExistence type="predicted"/>
<sequence>MVHYDQLLDFTNSLGVVVVEKRFKSNAQGFCKGNKIGINKDMLTVQKACILAEEVAHFILTVGNILDQTIINNRKQELLARQWAYQCLVPLDHIIKAHKLGISGRYDLADFLEVTEEFLQASIDRYTSKYGLFLKVDERYTIHFDPLRVIEVL</sequence>
<dbReference type="RefSeq" id="WP_199018372.1">
    <property type="nucleotide sequence ID" value="NZ_JAELUP010000014.1"/>
</dbReference>
<evidence type="ECO:0000313" key="3">
    <source>
        <dbReference type="Proteomes" id="UP000640274"/>
    </source>
</evidence>
<accession>A0A934MKA4</accession>
<comment type="caution">
    <text evidence="2">The sequence shown here is derived from an EMBL/GenBank/DDBJ whole genome shotgun (WGS) entry which is preliminary data.</text>
</comment>
<protein>
    <submittedName>
        <fullName evidence="2">ImmA/IrrE family metallo-endopeptidase</fullName>
    </submittedName>
</protein>
<dbReference type="EMBL" id="JAELUP010000014">
    <property type="protein sequence ID" value="MBJ6360820.1"/>
    <property type="molecule type" value="Genomic_DNA"/>
</dbReference>
<dbReference type="Proteomes" id="UP000640274">
    <property type="component" value="Unassembled WGS sequence"/>
</dbReference>
<gene>
    <name evidence="2" type="ORF">JFN88_05755</name>
</gene>
<evidence type="ECO:0000313" key="2">
    <source>
        <dbReference type="EMBL" id="MBJ6360820.1"/>
    </source>
</evidence>
<dbReference type="Pfam" id="PF06114">
    <property type="entry name" value="Peptidase_M78"/>
    <property type="match status" value="1"/>
</dbReference>
<organism evidence="2 3">
    <name type="scientific">Paenibacillus roseus</name>
    <dbReference type="NCBI Taxonomy" id="2798579"/>
    <lineage>
        <taxon>Bacteria</taxon>
        <taxon>Bacillati</taxon>
        <taxon>Bacillota</taxon>
        <taxon>Bacilli</taxon>
        <taxon>Bacillales</taxon>
        <taxon>Paenibacillaceae</taxon>
        <taxon>Paenibacillus</taxon>
    </lineage>
</organism>
<evidence type="ECO:0000259" key="1">
    <source>
        <dbReference type="Pfam" id="PF06114"/>
    </source>
</evidence>
<dbReference type="AlphaFoldDB" id="A0A934MKA4"/>
<dbReference type="InterPro" id="IPR010359">
    <property type="entry name" value="IrrE_HExxH"/>
</dbReference>
<reference evidence="2" key="1">
    <citation type="submission" date="2020-12" db="EMBL/GenBank/DDBJ databases">
        <authorList>
            <person name="Huq M.A."/>
        </authorList>
    </citation>
    <scope>NUCLEOTIDE SEQUENCE</scope>
    <source>
        <strain evidence="2">MAHUQ-46</strain>
    </source>
</reference>
<keyword evidence="3" id="KW-1185">Reference proteome</keyword>
<name>A0A934MKA4_9BACL</name>
<feature type="domain" description="IrrE N-terminal-like" evidence="1">
    <location>
        <begin position="13"/>
        <end position="121"/>
    </location>
</feature>